<evidence type="ECO:0000313" key="15">
    <source>
        <dbReference type="EMBL" id="CRX39496.1"/>
    </source>
</evidence>
<name>A0A0H5DS03_9BACT</name>
<dbReference type="InterPro" id="IPR008144">
    <property type="entry name" value="Guanylate_kin-like_dom"/>
</dbReference>
<dbReference type="Gene3D" id="3.30.63.10">
    <property type="entry name" value="Guanylate Kinase phosphate binding domain"/>
    <property type="match status" value="1"/>
</dbReference>
<evidence type="ECO:0000256" key="8">
    <source>
        <dbReference type="ARBA" id="ARBA00022741"/>
    </source>
</evidence>
<dbReference type="Gene3D" id="3.40.50.300">
    <property type="entry name" value="P-loop containing nucleotide triphosphate hydrolases"/>
    <property type="match status" value="1"/>
</dbReference>
<gene>
    <name evidence="13 15" type="primary">gmk</name>
    <name evidence="15" type="ORF">ELAC_2176</name>
</gene>
<evidence type="ECO:0000256" key="4">
    <source>
        <dbReference type="ARBA" id="ARBA00012961"/>
    </source>
</evidence>
<dbReference type="GO" id="GO:0005524">
    <property type="term" value="F:ATP binding"/>
    <property type="evidence" value="ECO:0007669"/>
    <property type="project" value="UniProtKB-UniRule"/>
</dbReference>
<dbReference type="OrthoDB" id="9808150at2"/>
<dbReference type="Proteomes" id="UP000220251">
    <property type="component" value="Unassembled WGS sequence"/>
</dbReference>
<dbReference type="HAMAP" id="MF_00328">
    <property type="entry name" value="Guanylate_kinase"/>
    <property type="match status" value="1"/>
</dbReference>
<evidence type="ECO:0000256" key="3">
    <source>
        <dbReference type="ARBA" id="ARBA00005790"/>
    </source>
</evidence>
<dbReference type="InterPro" id="IPR027417">
    <property type="entry name" value="P-loop_NTPase"/>
</dbReference>
<evidence type="ECO:0000256" key="6">
    <source>
        <dbReference type="ARBA" id="ARBA00022490"/>
    </source>
</evidence>
<dbReference type="RefSeq" id="WP_098039361.1">
    <property type="nucleotide sequence ID" value="NZ_CWGJ01000028.1"/>
</dbReference>
<comment type="similarity">
    <text evidence="3 13">Belongs to the guanylate kinase family.</text>
</comment>
<dbReference type="FunFam" id="3.30.63.10:FF:000005">
    <property type="entry name" value="Guanylate kinase"/>
    <property type="match status" value="1"/>
</dbReference>
<sequence length="197" mass="22419">MSKKGEGAKRRGLLFVLSAPAGTGKTTLVKKLQKECPNIVQSISSTTRSMRAGEIEGEDYFFVTKEEFEEKVQTDAFLEYVKLYGDYYGTSREWVEENLSRGKHVFLVIDTQGALKLIDSVACILIFVHPPSLEELKRRLVGRQTESIEVIEKRLEWAKSELEKAQFYDYSIVNDDIDIAHQVLKSIVVAEEHRTGI</sequence>
<feature type="binding site" evidence="13">
    <location>
        <begin position="19"/>
        <end position="26"/>
    </location>
    <ligand>
        <name>ATP</name>
        <dbReference type="ChEBI" id="CHEBI:30616"/>
    </ligand>
</feature>
<reference evidence="16" key="1">
    <citation type="submission" date="2015-06" db="EMBL/GenBank/DDBJ databases">
        <authorList>
            <person name="Bertelli C."/>
        </authorList>
    </citation>
    <scope>NUCLEOTIDE SEQUENCE [LARGE SCALE GENOMIC DNA]</scope>
    <source>
        <strain evidence="16">CRIB-30</strain>
    </source>
</reference>
<dbReference type="CDD" id="cd00071">
    <property type="entry name" value="GMPK"/>
    <property type="match status" value="1"/>
</dbReference>
<dbReference type="Pfam" id="PF00625">
    <property type="entry name" value="Guanylate_kin"/>
    <property type="match status" value="1"/>
</dbReference>
<dbReference type="InterPro" id="IPR017665">
    <property type="entry name" value="Guanylate_kinase"/>
</dbReference>
<evidence type="ECO:0000313" key="16">
    <source>
        <dbReference type="Proteomes" id="UP000220251"/>
    </source>
</evidence>
<dbReference type="EC" id="2.7.4.8" evidence="4 13"/>
<comment type="function">
    <text evidence="1 13">Essential for recycling GMP and indirectly, cGMP.</text>
</comment>
<dbReference type="AlphaFoldDB" id="A0A0H5DS03"/>
<evidence type="ECO:0000256" key="9">
    <source>
        <dbReference type="ARBA" id="ARBA00022777"/>
    </source>
</evidence>
<evidence type="ECO:0000259" key="14">
    <source>
        <dbReference type="PROSITE" id="PS50052"/>
    </source>
</evidence>
<keyword evidence="7 13" id="KW-0808">Transferase</keyword>
<keyword evidence="8 13" id="KW-0547">Nucleotide-binding</keyword>
<feature type="domain" description="Guanylate kinase-like" evidence="14">
    <location>
        <begin position="12"/>
        <end position="189"/>
    </location>
</feature>
<protein>
    <recommendedName>
        <fullName evidence="5 13">Guanylate kinase</fullName>
        <ecNumber evidence="4 13">2.7.4.8</ecNumber>
    </recommendedName>
    <alternativeName>
        <fullName evidence="11 13">GMP kinase</fullName>
    </alternativeName>
</protein>
<evidence type="ECO:0000256" key="1">
    <source>
        <dbReference type="ARBA" id="ARBA00003531"/>
    </source>
</evidence>
<dbReference type="SMART" id="SM00072">
    <property type="entry name" value="GuKc"/>
    <property type="match status" value="1"/>
</dbReference>
<evidence type="ECO:0000256" key="5">
    <source>
        <dbReference type="ARBA" id="ARBA00016296"/>
    </source>
</evidence>
<evidence type="ECO:0000256" key="11">
    <source>
        <dbReference type="ARBA" id="ARBA00030128"/>
    </source>
</evidence>
<comment type="subcellular location">
    <subcellularLocation>
        <location evidence="2 13">Cytoplasm</location>
    </subcellularLocation>
</comment>
<dbReference type="InterPro" id="IPR008145">
    <property type="entry name" value="GK/Ca_channel_bsu"/>
</dbReference>
<dbReference type="GO" id="GO:0005829">
    <property type="term" value="C:cytosol"/>
    <property type="evidence" value="ECO:0007669"/>
    <property type="project" value="TreeGrafter"/>
</dbReference>
<keyword evidence="10 13" id="KW-0067">ATP-binding</keyword>
<keyword evidence="9 13" id="KW-0418">Kinase</keyword>
<evidence type="ECO:0000256" key="2">
    <source>
        <dbReference type="ARBA" id="ARBA00004496"/>
    </source>
</evidence>
<dbReference type="PROSITE" id="PS50052">
    <property type="entry name" value="GUANYLATE_KINASE_2"/>
    <property type="match status" value="1"/>
</dbReference>
<dbReference type="PANTHER" id="PTHR23117">
    <property type="entry name" value="GUANYLATE KINASE-RELATED"/>
    <property type="match status" value="1"/>
</dbReference>
<dbReference type="GO" id="GO:0004385">
    <property type="term" value="F:GMP kinase activity"/>
    <property type="evidence" value="ECO:0007669"/>
    <property type="project" value="UniProtKB-UniRule"/>
</dbReference>
<evidence type="ECO:0000256" key="12">
    <source>
        <dbReference type="ARBA" id="ARBA00048594"/>
    </source>
</evidence>
<dbReference type="PROSITE" id="PS00856">
    <property type="entry name" value="GUANYLATE_KINASE_1"/>
    <property type="match status" value="1"/>
</dbReference>
<dbReference type="EMBL" id="CWGJ01000028">
    <property type="protein sequence ID" value="CRX39496.1"/>
    <property type="molecule type" value="Genomic_DNA"/>
</dbReference>
<dbReference type="NCBIfam" id="TIGR03263">
    <property type="entry name" value="guanyl_kin"/>
    <property type="match status" value="1"/>
</dbReference>
<evidence type="ECO:0000256" key="13">
    <source>
        <dbReference type="HAMAP-Rule" id="MF_00328"/>
    </source>
</evidence>
<dbReference type="InterPro" id="IPR020590">
    <property type="entry name" value="Guanylate_kinase_CS"/>
</dbReference>
<comment type="catalytic activity">
    <reaction evidence="12 13">
        <text>GMP + ATP = GDP + ADP</text>
        <dbReference type="Rhea" id="RHEA:20780"/>
        <dbReference type="ChEBI" id="CHEBI:30616"/>
        <dbReference type="ChEBI" id="CHEBI:58115"/>
        <dbReference type="ChEBI" id="CHEBI:58189"/>
        <dbReference type="ChEBI" id="CHEBI:456216"/>
        <dbReference type="EC" id="2.7.4.8"/>
    </reaction>
</comment>
<evidence type="ECO:0000256" key="10">
    <source>
        <dbReference type="ARBA" id="ARBA00022840"/>
    </source>
</evidence>
<dbReference type="PANTHER" id="PTHR23117:SF13">
    <property type="entry name" value="GUANYLATE KINASE"/>
    <property type="match status" value="1"/>
</dbReference>
<keyword evidence="16" id="KW-1185">Reference proteome</keyword>
<organism evidence="15 16">
    <name type="scientific">Estrella lausannensis</name>
    <dbReference type="NCBI Taxonomy" id="483423"/>
    <lineage>
        <taxon>Bacteria</taxon>
        <taxon>Pseudomonadati</taxon>
        <taxon>Chlamydiota</taxon>
        <taxon>Chlamydiia</taxon>
        <taxon>Parachlamydiales</taxon>
        <taxon>Candidatus Criblamydiaceae</taxon>
        <taxon>Estrella</taxon>
    </lineage>
</organism>
<proteinExistence type="inferred from homology"/>
<evidence type="ECO:0000256" key="7">
    <source>
        <dbReference type="ARBA" id="ARBA00022679"/>
    </source>
</evidence>
<keyword evidence="6 13" id="KW-0963">Cytoplasm</keyword>
<dbReference type="SUPFAM" id="SSF52540">
    <property type="entry name" value="P-loop containing nucleoside triphosphate hydrolases"/>
    <property type="match status" value="1"/>
</dbReference>
<accession>A0A0H5DS03</accession>